<dbReference type="KEGG" id="ock:EXM22_12825"/>
<dbReference type="GO" id="GO:0006534">
    <property type="term" value="P:cysteine metabolic process"/>
    <property type="evidence" value="ECO:0007669"/>
    <property type="project" value="UniProtKB-UniRule"/>
</dbReference>
<dbReference type="Gene3D" id="3.40.640.10">
    <property type="entry name" value="Type I PLP-dependent aspartate aminotransferase-like (Major domain)"/>
    <property type="match status" value="1"/>
</dbReference>
<dbReference type="InterPro" id="IPR020578">
    <property type="entry name" value="Aminotrans_V_PyrdxlP_BS"/>
</dbReference>
<dbReference type="GO" id="GO:0030170">
    <property type="term" value="F:pyridoxal phosphate binding"/>
    <property type="evidence" value="ECO:0007669"/>
    <property type="project" value="UniProtKB-UniRule"/>
</dbReference>
<dbReference type="Proteomes" id="UP000324209">
    <property type="component" value="Chromosome"/>
</dbReference>
<accession>A0A5C1QME6</accession>
<dbReference type="EC" id="2.8.1.7" evidence="8"/>
<dbReference type="PROSITE" id="PS00595">
    <property type="entry name" value="AA_TRANSFER_CLASS_5"/>
    <property type="match status" value="1"/>
</dbReference>
<gene>
    <name evidence="10" type="ORF">EXM22_12825</name>
</gene>
<evidence type="ECO:0000256" key="8">
    <source>
        <dbReference type="RuleBase" id="RU004506"/>
    </source>
</evidence>
<dbReference type="PIRSF" id="PIRSF005572">
    <property type="entry name" value="NifS"/>
    <property type="match status" value="1"/>
</dbReference>
<keyword evidence="4 8" id="KW-0808">Transferase</keyword>
<dbReference type="OrthoDB" id="9804366at2"/>
<dbReference type="NCBIfam" id="TIGR01979">
    <property type="entry name" value="sufS"/>
    <property type="match status" value="1"/>
</dbReference>
<protein>
    <recommendedName>
        <fullName evidence="8">Cysteine desulfurase</fullName>
        <ecNumber evidence="8">2.8.1.7</ecNumber>
    </recommendedName>
</protein>
<evidence type="ECO:0000256" key="2">
    <source>
        <dbReference type="ARBA" id="ARBA00002824"/>
    </source>
</evidence>
<comment type="function">
    <text evidence="2 8">Catalyzes the removal of elemental sulfur and selenium atoms from L-cysteine, L-cystine, L-selenocysteine, and L-selenocystine to produce L-alanine.</text>
</comment>
<dbReference type="Gene3D" id="3.90.1150.10">
    <property type="entry name" value="Aspartate Aminotransferase, domain 1"/>
    <property type="match status" value="1"/>
</dbReference>
<evidence type="ECO:0000259" key="9">
    <source>
        <dbReference type="Pfam" id="PF00266"/>
    </source>
</evidence>
<sequence length="405" mass="45141">MNLKRSIEHSALDFPIFNGDESYVYLDNAATTQKPKAVLEAIMDYYSNCNANVYRAIHRWGEESTRRYEEARQTVAAFIGASSTDEIIFTSGATDSINLAATVYCQRYIEPGDEIILTEMEHHSNLVPWQIQGERTGAVLKFIPVDESGELNLEVLKTLWSPRTKLLALTHMSNVLGTINPVKEIIKLAHERGVKVLIDGAQSVPHIKVDVQDLNCDFLAFSGHKMCGPTGTGVLYGKRELLDELPPFRGGGEMIRSVFLDHSEWNSLPHKFEAGTPNIAGVVGLAAAVHYLQSWGMDRIEEQEKILTKRLIRGLDSLEEYTLYGKGRHRGGIAAFTRKGTHSHDLTQYLDSKGFALRAGHHCAHPLARKLNALSTTRASVYFYNNVGQIDSLLKTLAEAEEFVL</sequence>
<dbReference type="PANTHER" id="PTHR43586">
    <property type="entry name" value="CYSTEINE DESULFURASE"/>
    <property type="match status" value="1"/>
</dbReference>
<evidence type="ECO:0000256" key="1">
    <source>
        <dbReference type="ARBA" id="ARBA00001933"/>
    </source>
</evidence>
<organism evidence="10 11">
    <name type="scientific">Oceanispirochaeta crateris</name>
    <dbReference type="NCBI Taxonomy" id="2518645"/>
    <lineage>
        <taxon>Bacteria</taxon>
        <taxon>Pseudomonadati</taxon>
        <taxon>Spirochaetota</taxon>
        <taxon>Spirochaetia</taxon>
        <taxon>Spirochaetales</taxon>
        <taxon>Spirochaetaceae</taxon>
        <taxon>Oceanispirochaeta</taxon>
    </lineage>
</organism>
<dbReference type="SUPFAM" id="SSF53383">
    <property type="entry name" value="PLP-dependent transferases"/>
    <property type="match status" value="1"/>
</dbReference>
<comment type="catalytic activity">
    <reaction evidence="6 8">
        <text>(sulfur carrier)-H + L-cysteine = (sulfur carrier)-SH + L-alanine</text>
        <dbReference type="Rhea" id="RHEA:43892"/>
        <dbReference type="Rhea" id="RHEA-COMP:14737"/>
        <dbReference type="Rhea" id="RHEA-COMP:14739"/>
        <dbReference type="ChEBI" id="CHEBI:29917"/>
        <dbReference type="ChEBI" id="CHEBI:35235"/>
        <dbReference type="ChEBI" id="CHEBI:57972"/>
        <dbReference type="ChEBI" id="CHEBI:64428"/>
        <dbReference type="EC" id="2.8.1.7"/>
    </reaction>
</comment>
<reference evidence="10 11" key="1">
    <citation type="submission" date="2019-02" db="EMBL/GenBank/DDBJ databases">
        <title>Complete Genome Sequence and Methylome Analysis of free living Spirochaetas.</title>
        <authorList>
            <person name="Fomenkov A."/>
            <person name="Dubinina G."/>
            <person name="Leshcheva N."/>
            <person name="Mikheeva N."/>
            <person name="Grabovich M."/>
            <person name="Vincze T."/>
            <person name="Roberts R.J."/>
        </authorList>
    </citation>
    <scope>NUCLEOTIDE SEQUENCE [LARGE SCALE GENOMIC DNA]</scope>
    <source>
        <strain evidence="10 11">K2</strain>
    </source>
</reference>
<dbReference type="InterPro" id="IPR000192">
    <property type="entry name" value="Aminotrans_V_dom"/>
</dbReference>
<dbReference type="InterPro" id="IPR016454">
    <property type="entry name" value="Cysteine_dSase"/>
</dbReference>
<evidence type="ECO:0000256" key="7">
    <source>
        <dbReference type="RuleBase" id="RU004504"/>
    </source>
</evidence>
<dbReference type="GO" id="GO:0031071">
    <property type="term" value="F:cysteine desulfurase activity"/>
    <property type="evidence" value="ECO:0007669"/>
    <property type="project" value="UniProtKB-UniRule"/>
</dbReference>
<keyword evidence="5 8" id="KW-0663">Pyridoxal phosphate</keyword>
<feature type="domain" description="Aminotransferase class V" evidence="9">
    <location>
        <begin position="24"/>
        <end position="393"/>
    </location>
</feature>
<comment type="similarity">
    <text evidence="3 8">Belongs to the class-V pyridoxal-phosphate-dependent aminotransferase family. Csd subfamily.</text>
</comment>
<dbReference type="InterPro" id="IPR015421">
    <property type="entry name" value="PyrdxlP-dep_Trfase_major"/>
</dbReference>
<name>A0A5C1QME6_9SPIO</name>
<dbReference type="InterPro" id="IPR015422">
    <property type="entry name" value="PyrdxlP-dep_Trfase_small"/>
</dbReference>
<dbReference type="InterPro" id="IPR010970">
    <property type="entry name" value="Cys_dSase_SufS"/>
</dbReference>
<evidence type="ECO:0000256" key="4">
    <source>
        <dbReference type="ARBA" id="ARBA00022679"/>
    </source>
</evidence>
<dbReference type="PANTHER" id="PTHR43586:SF8">
    <property type="entry name" value="CYSTEINE DESULFURASE 1, CHLOROPLASTIC"/>
    <property type="match status" value="1"/>
</dbReference>
<dbReference type="CDD" id="cd06453">
    <property type="entry name" value="SufS_like"/>
    <property type="match status" value="1"/>
</dbReference>
<proteinExistence type="inferred from homology"/>
<comment type="cofactor">
    <cofactor evidence="1 7">
        <name>pyridoxal 5'-phosphate</name>
        <dbReference type="ChEBI" id="CHEBI:597326"/>
    </cofactor>
</comment>
<keyword evidence="11" id="KW-1185">Reference proteome</keyword>
<dbReference type="EMBL" id="CP036150">
    <property type="protein sequence ID" value="QEN08831.1"/>
    <property type="molecule type" value="Genomic_DNA"/>
</dbReference>
<dbReference type="InterPro" id="IPR015424">
    <property type="entry name" value="PyrdxlP-dep_Trfase"/>
</dbReference>
<evidence type="ECO:0000256" key="6">
    <source>
        <dbReference type="ARBA" id="ARBA00050776"/>
    </source>
</evidence>
<evidence type="ECO:0000313" key="10">
    <source>
        <dbReference type="EMBL" id="QEN08831.1"/>
    </source>
</evidence>
<evidence type="ECO:0000256" key="3">
    <source>
        <dbReference type="ARBA" id="ARBA00010447"/>
    </source>
</evidence>
<dbReference type="AlphaFoldDB" id="A0A5C1QME6"/>
<dbReference type="Pfam" id="PF00266">
    <property type="entry name" value="Aminotran_5"/>
    <property type="match status" value="1"/>
</dbReference>
<evidence type="ECO:0000256" key="5">
    <source>
        <dbReference type="ARBA" id="ARBA00022898"/>
    </source>
</evidence>
<evidence type="ECO:0000313" key="11">
    <source>
        <dbReference type="Proteomes" id="UP000324209"/>
    </source>
</evidence>